<proteinExistence type="predicted"/>
<organism evidence="2 3">
    <name type="scientific">Aspergillus avenaceus</name>
    <dbReference type="NCBI Taxonomy" id="36643"/>
    <lineage>
        <taxon>Eukaryota</taxon>
        <taxon>Fungi</taxon>
        <taxon>Dikarya</taxon>
        <taxon>Ascomycota</taxon>
        <taxon>Pezizomycotina</taxon>
        <taxon>Eurotiomycetes</taxon>
        <taxon>Eurotiomycetidae</taxon>
        <taxon>Eurotiales</taxon>
        <taxon>Aspergillaceae</taxon>
        <taxon>Aspergillus</taxon>
        <taxon>Aspergillus subgen. Circumdati</taxon>
    </lineage>
</organism>
<dbReference type="Proteomes" id="UP000325780">
    <property type="component" value="Unassembled WGS sequence"/>
</dbReference>
<evidence type="ECO:0008006" key="4">
    <source>
        <dbReference type="Google" id="ProtNLM"/>
    </source>
</evidence>
<name>A0A5N6U884_ASPAV</name>
<accession>A0A5N6U884</accession>
<evidence type="ECO:0000313" key="3">
    <source>
        <dbReference type="Proteomes" id="UP000325780"/>
    </source>
</evidence>
<gene>
    <name evidence="2" type="ORF">BDV25DRAFT_135787</name>
</gene>
<feature type="region of interest" description="Disordered" evidence="1">
    <location>
        <begin position="337"/>
        <end position="360"/>
    </location>
</feature>
<evidence type="ECO:0000256" key="1">
    <source>
        <dbReference type="SAM" id="MobiDB-lite"/>
    </source>
</evidence>
<dbReference type="EMBL" id="ML742028">
    <property type="protein sequence ID" value="KAE8154619.1"/>
    <property type="molecule type" value="Genomic_DNA"/>
</dbReference>
<reference evidence="2 3" key="1">
    <citation type="submission" date="2019-04" db="EMBL/GenBank/DDBJ databases">
        <title>Friends and foes A comparative genomics study of 23 Aspergillus species from section Flavi.</title>
        <authorList>
            <consortium name="DOE Joint Genome Institute"/>
            <person name="Kjaerbolling I."/>
            <person name="Vesth T."/>
            <person name="Frisvad J.C."/>
            <person name="Nybo J.L."/>
            <person name="Theobald S."/>
            <person name="Kildgaard S."/>
            <person name="Isbrandt T."/>
            <person name="Kuo A."/>
            <person name="Sato A."/>
            <person name="Lyhne E.K."/>
            <person name="Kogle M.E."/>
            <person name="Wiebenga A."/>
            <person name="Kun R.S."/>
            <person name="Lubbers R.J."/>
            <person name="Makela M.R."/>
            <person name="Barry K."/>
            <person name="Chovatia M."/>
            <person name="Clum A."/>
            <person name="Daum C."/>
            <person name="Haridas S."/>
            <person name="He G."/>
            <person name="LaButti K."/>
            <person name="Lipzen A."/>
            <person name="Mondo S."/>
            <person name="Riley R."/>
            <person name="Salamov A."/>
            <person name="Simmons B.A."/>
            <person name="Magnuson J.K."/>
            <person name="Henrissat B."/>
            <person name="Mortensen U.H."/>
            <person name="Larsen T.O."/>
            <person name="Devries R.P."/>
            <person name="Grigoriev I.V."/>
            <person name="Machida M."/>
            <person name="Baker S.E."/>
            <person name="Andersen M.R."/>
        </authorList>
    </citation>
    <scope>NUCLEOTIDE SEQUENCE [LARGE SCALE GENOMIC DNA]</scope>
    <source>
        <strain evidence="2 3">IBT 18842</strain>
    </source>
</reference>
<sequence>MSRSGTTPATDDYAYISKNETVVILDTSDVPYKLDKSFSFEGNNCLLYAERILISGTVDLRGKESFGLFCTELEIDPSGGTIDISGEDGHDQITVTKGSGSPGTDGKAAGNVWAFVQNLPRGSLGNLTIVANGGTGGNGGSTTDWEGLGGDGGNGGKSGDVTFLYGSLPMQVYLDFPIIRKQLWPERASDFANGHSCSALPDYVPDTMKGILSQYMELARELKALVSVLHNRLLVSPTTNKTRAVLAEILQSSDAPASVNTSSLSKIIDSRQRIQEVVRSDNHPDIDTILNGISKVLEDLNPVPESDLTDVLVSVFEAAWGDRGEIWNQVKGTCRSQPGAGGLGGSSGDPNGPQGQHGHVGANTGSIVVQNLCLNGDTQDLNATQVFAFPDQCQMVLNKANEQFFTNTVDSRKSASDMYNTIISRLAFLDNFEDNTSKPLALAYDRLENEWNLTISGITQLRSIYREARSRFNRLVLGQDMFGHMANWVPRLSFLYYRKSVTDQLSFLGRQEDLTNQYEDALKKGEETQKYIVASIRDMKSSKDAAEDQIALLTGVNGPLSTTAYKIDTFTPELKRKREDIKEKVSHIHFKFQFDPKMIIDAFTTLITSKLDLSSLAKFIQYGYGDYESSTKEKGVSGLVNKDYIMDQFNTCADTLESLVGALDTNKDNTIQLDDPRALKLITSVEAMKKLLHNFKDAIPEDEREGISDALDDYVDTVLTRNNAVLEYNSSIQLLLDSLQTRDYCEEQLAKLSQPGIKIDPTLPFVVFWMRRMRDSLRLRLMQYLNYESRAIRYWGLLDEVPFSDPGPLQGYAALGYQQTQLEGLFNNALEFYTRSVRDIWPADPSALGLVYKLTDEQKNLLQTQSTTGDYTTFVTVDPDRTANIFRDWVDIRLEEVRVWLFGVKLPDSDPAGRKLLSFHITHPGDESIIDTLDQKREFSHDPLNVQFVYDASKVNSIKDIPGDAVFTRADLEHDFGIGGIPKESSRAPLGPFTTWRLRVSQKANPGIDMSGLEEAYIEFRGSNRSLDLYKRF</sequence>
<evidence type="ECO:0000313" key="2">
    <source>
        <dbReference type="EMBL" id="KAE8154619.1"/>
    </source>
</evidence>
<dbReference type="OrthoDB" id="10016792at2759"/>
<dbReference type="AlphaFoldDB" id="A0A5N6U884"/>
<keyword evidence="3" id="KW-1185">Reference proteome</keyword>
<protein>
    <recommendedName>
        <fullName evidence="4">Serine protein kinase</fullName>
    </recommendedName>
</protein>